<accession>A0A6J5XT36</accession>
<proteinExistence type="predicted"/>
<gene>
    <name evidence="1" type="ORF">ORAREDHAP_LOCUS43730</name>
</gene>
<dbReference type="Proteomes" id="UP000507245">
    <property type="component" value="Unassembled WGS sequence"/>
</dbReference>
<reference evidence="2" key="1">
    <citation type="journal article" date="2020" name="Genome Biol.">
        <title>Gamete binning: chromosome-level and haplotype-resolved genome assembly enabled by high-throughput single-cell sequencing of gamete genomes.</title>
        <authorList>
            <person name="Campoy J.A."/>
            <person name="Sun H."/>
            <person name="Goel M."/>
            <person name="Jiao W.-B."/>
            <person name="Folz-Donahue K."/>
            <person name="Wang N."/>
            <person name="Rubio M."/>
            <person name="Liu C."/>
            <person name="Kukat C."/>
            <person name="Ruiz D."/>
            <person name="Huettel B."/>
            <person name="Schneeberger K."/>
        </authorList>
    </citation>
    <scope>NUCLEOTIDE SEQUENCE [LARGE SCALE GENOMIC DNA]</scope>
    <source>
        <strain evidence="2">cv. Rojo Pasion</strain>
    </source>
</reference>
<evidence type="ECO:0000313" key="1">
    <source>
        <dbReference type="EMBL" id="CAB4317096.1"/>
    </source>
</evidence>
<protein>
    <submittedName>
        <fullName evidence="1">Uncharacterized protein</fullName>
    </submittedName>
</protein>
<dbReference type="AlphaFoldDB" id="A0A6J5XT36"/>
<sequence length="63" mass="7273">MSHVPPPPPLLYSKEEMSHLYACPPPAFNYNAYFNEKDYHQFFASQTTSLLECARKDLHQPSS</sequence>
<name>A0A6J5XT36_PRUAR</name>
<keyword evidence="2" id="KW-1185">Reference proteome</keyword>
<dbReference type="EMBL" id="CAEKKB010000007">
    <property type="protein sequence ID" value="CAB4317096.1"/>
    <property type="molecule type" value="Genomic_DNA"/>
</dbReference>
<organism evidence="1 2">
    <name type="scientific">Prunus armeniaca</name>
    <name type="common">Apricot</name>
    <name type="synonym">Armeniaca vulgaris</name>
    <dbReference type="NCBI Taxonomy" id="36596"/>
    <lineage>
        <taxon>Eukaryota</taxon>
        <taxon>Viridiplantae</taxon>
        <taxon>Streptophyta</taxon>
        <taxon>Embryophyta</taxon>
        <taxon>Tracheophyta</taxon>
        <taxon>Spermatophyta</taxon>
        <taxon>Magnoliopsida</taxon>
        <taxon>eudicotyledons</taxon>
        <taxon>Gunneridae</taxon>
        <taxon>Pentapetalae</taxon>
        <taxon>rosids</taxon>
        <taxon>fabids</taxon>
        <taxon>Rosales</taxon>
        <taxon>Rosaceae</taxon>
        <taxon>Amygdaloideae</taxon>
        <taxon>Amygdaleae</taxon>
        <taxon>Prunus</taxon>
    </lineage>
</organism>
<evidence type="ECO:0000313" key="2">
    <source>
        <dbReference type="Proteomes" id="UP000507245"/>
    </source>
</evidence>